<reference evidence="7" key="1">
    <citation type="submission" date="2022-03" db="EMBL/GenBank/DDBJ databases">
        <authorList>
            <person name="Martin H S."/>
        </authorList>
    </citation>
    <scope>NUCLEOTIDE SEQUENCE</scope>
</reference>
<keyword evidence="8" id="KW-1185">Reference proteome</keyword>
<keyword evidence="5" id="KW-0143">Chaperone</keyword>
<evidence type="ECO:0000256" key="5">
    <source>
        <dbReference type="ARBA" id="ARBA00023186"/>
    </source>
</evidence>
<dbReference type="InterPro" id="IPR008376">
    <property type="entry name" value="Chaperone_Ric-8_A/B"/>
</dbReference>
<gene>
    <name evidence="7" type="ORF">IPOD504_LOCUS12519</name>
</gene>
<evidence type="ECO:0000313" key="8">
    <source>
        <dbReference type="Proteomes" id="UP000837857"/>
    </source>
</evidence>
<dbReference type="EMBL" id="OW152815">
    <property type="protein sequence ID" value="CAH2063432.1"/>
    <property type="molecule type" value="Genomic_DNA"/>
</dbReference>
<evidence type="ECO:0000256" key="3">
    <source>
        <dbReference type="ARBA" id="ARBA00022490"/>
    </source>
</evidence>
<evidence type="ECO:0008006" key="9">
    <source>
        <dbReference type="Google" id="ProtNLM"/>
    </source>
</evidence>
<name>A0ABN8ISX0_9NEOP</name>
<keyword evidence="4" id="KW-0344">Guanine-nucleotide releasing factor</keyword>
<organism evidence="7 8">
    <name type="scientific">Iphiclides podalirius</name>
    <name type="common">scarce swallowtail</name>
    <dbReference type="NCBI Taxonomy" id="110791"/>
    <lineage>
        <taxon>Eukaryota</taxon>
        <taxon>Metazoa</taxon>
        <taxon>Ecdysozoa</taxon>
        <taxon>Arthropoda</taxon>
        <taxon>Hexapoda</taxon>
        <taxon>Insecta</taxon>
        <taxon>Pterygota</taxon>
        <taxon>Neoptera</taxon>
        <taxon>Endopterygota</taxon>
        <taxon>Lepidoptera</taxon>
        <taxon>Glossata</taxon>
        <taxon>Ditrysia</taxon>
        <taxon>Papilionoidea</taxon>
        <taxon>Papilionidae</taxon>
        <taxon>Papilioninae</taxon>
        <taxon>Iphiclides</taxon>
    </lineage>
</organism>
<dbReference type="Proteomes" id="UP000837857">
    <property type="component" value="Chromosome 3"/>
</dbReference>
<keyword evidence="3" id="KW-0963">Cytoplasm</keyword>
<evidence type="ECO:0000256" key="2">
    <source>
        <dbReference type="ARBA" id="ARBA00009049"/>
    </source>
</evidence>
<feature type="region of interest" description="Disordered" evidence="6">
    <location>
        <begin position="526"/>
        <end position="555"/>
    </location>
</feature>
<evidence type="ECO:0000313" key="7">
    <source>
        <dbReference type="EMBL" id="CAH2063432.1"/>
    </source>
</evidence>
<dbReference type="InterPro" id="IPR019318">
    <property type="entry name" value="Gua_nucleotide_exch_fac_Ric8"/>
</dbReference>
<dbReference type="PANTHER" id="PTHR12425">
    <property type="entry name" value="SYNEMBRYN"/>
    <property type="match status" value="1"/>
</dbReference>
<dbReference type="PRINTS" id="PR01802">
    <property type="entry name" value="SYNEMBRYN"/>
</dbReference>
<protein>
    <recommendedName>
        <fullName evidence="9">Synembryn-A</fullName>
    </recommendedName>
</protein>
<evidence type="ECO:0000256" key="4">
    <source>
        <dbReference type="ARBA" id="ARBA00022658"/>
    </source>
</evidence>
<sequence>MNEEDIKILSDDDKSEESKHEILELFIKNNENVFTFPDLSNNNKRAMLWAALFQQIQKKSSDTLHGLCLAALRILSRDKSEVDTIITEKWIIILIEKAGLHNFLKIDDECMPAEIIPKKEEAVEALKCLCNLALNSEVARALCAHTAIAQGLVARLRSYKEIPYKDDIMLFDMKLLFILTALRQDITSKIKTELHGMDYLISCLNEIVLEASIESDSAGACMSSGALGDHHCFLKDYQQAIVCEILKIQFNLTLQSNSDDPIDEAEEAVFLKLMPILTMLLSAHSSSEQKLMELRSNITNLLLSVPSKFYPYLTPDLNEGEKSQCIYDGKNMDALQSLIQFLLYRLTITTSSKNQYENLSPILTVLNKSARGCRAHRKYLRQEVLPPLRDVSRPPEKGSTLRNQLCRLLTTPVTSIRDLVAEFLFILCKEKVGRMVKYTGFGNAAGHLAQKGLLAGGRGHVVYSSSSEDSDTEEYLEAQPNIDPVVGCTRPPRINPFEGMTEEQKEYEAMKLVNLFDKMVSKGVVKPARVGPDGRPQPVEHVLEMREHPPNRPQS</sequence>
<feature type="non-terminal residue" evidence="7">
    <location>
        <position position="555"/>
    </location>
</feature>
<dbReference type="Pfam" id="PF10165">
    <property type="entry name" value="Ric8"/>
    <property type="match status" value="1"/>
</dbReference>
<evidence type="ECO:0000256" key="6">
    <source>
        <dbReference type="SAM" id="MobiDB-lite"/>
    </source>
</evidence>
<feature type="compositionally biased region" description="Basic and acidic residues" evidence="6">
    <location>
        <begin position="541"/>
        <end position="555"/>
    </location>
</feature>
<comment type="similarity">
    <text evidence="2">Belongs to the synembryn family.</text>
</comment>
<comment type="subcellular location">
    <subcellularLocation>
        <location evidence="1">Cytoplasm</location>
        <location evidence="1">Cell cortex</location>
    </subcellularLocation>
</comment>
<proteinExistence type="inferred from homology"/>
<evidence type="ECO:0000256" key="1">
    <source>
        <dbReference type="ARBA" id="ARBA00004544"/>
    </source>
</evidence>
<dbReference type="PANTHER" id="PTHR12425:SF5">
    <property type="entry name" value="SYNEMBRYN"/>
    <property type="match status" value="1"/>
</dbReference>
<accession>A0ABN8ISX0</accession>